<evidence type="ECO:0000313" key="2">
    <source>
        <dbReference type="EMBL" id="MBP2245829.1"/>
    </source>
</evidence>
<dbReference type="Gene3D" id="3.20.20.140">
    <property type="entry name" value="Metal-dependent hydrolases"/>
    <property type="match status" value="1"/>
</dbReference>
<keyword evidence="3" id="KW-1185">Reference proteome</keyword>
<evidence type="ECO:0000259" key="1">
    <source>
        <dbReference type="SMART" id="SM00481"/>
    </source>
</evidence>
<dbReference type="Pfam" id="PF02811">
    <property type="entry name" value="PHP"/>
    <property type="match status" value="1"/>
</dbReference>
<dbReference type="PANTHER" id="PTHR42924:SF3">
    <property type="entry name" value="POLYMERASE_HISTIDINOL PHOSPHATASE N-TERMINAL DOMAIN-CONTAINING PROTEIN"/>
    <property type="match status" value="1"/>
</dbReference>
<proteinExistence type="predicted"/>
<dbReference type="CDD" id="cd07438">
    <property type="entry name" value="PHP_HisPPase_AMP"/>
    <property type="match status" value="1"/>
</dbReference>
<dbReference type="SMART" id="SM00481">
    <property type="entry name" value="POLIIIAc"/>
    <property type="match status" value="1"/>
</dbReference>
<protein>
    <submittedName>
        <fullName evidence="2">Metal-dependent phosphoesterase TrpH</fullName>
    </submittedName>
</protein>
<dbReference type="SUPFAM" id="SSF89550">
    <property type="entry name" value="PHP domain-like"/>
    <property type="match status" value="1"/>
</dbReference>
<dbReference type="InterPro" id="IPR052018">
    <property type="entry name" value="PHP_domain"/>
</dbReference>
<feature type="domain" description="Polymerase/histidinol phosphatase N-terminal" evidence="1">
    <location>
        <begin position="2"/>
        <end position="67"/>
    </location>
</feature>
<dbReference type="EMBL" id="JAGIKV010000007">
    <property type="protein sequence ID" value="MBP2245829.1"/>
    <property type="molecule type" value="Genomic_DNA"/>
</dbReference>
<reference evidence="2 3" key="1">
    <citation type="submission" date="2021-03" db="EMBL/GenBank/DDBJ databases">
        <title>Genomic Encyclopedia of Type Strains, Phase IV (KMG-IV): sequencing the most valuable type-strain genomes for metagenomic binning, comparative biology and taxonomic classification.</title>
        <authorList>
            <person name="Goeker M."/>
        </authorList>
    </citation>
    <scope>NUCLEOTIDE SEQUENCE [LARGE SCALE GENOMIC DNA]</scope>
    <source>
        <strain evidence="2 3">DSM 21292</strain>
    </source>
</reference>
<organism evidence="2 3">
    <name type="scientific">Paenibacillus xylanexedens</name>
    <dbReference type="NCBI Taxonomy" id="528191"/>
    <lineage>
        <taxon>Bacteria</taxon>
        <taxon>Bacillati</taxon>
        <taxon>Bacillota</taxon>
        <taxon>Bacilli</taxon>
        <taxon>Bacillales</taxon>
        <taxon>Paenibacillaceae</taxon>
        <taxon>Paenibacillus</taxon>
    </lineage>
</organism>
<accession>A0ABS4RSF7</accession>
<dbReference type="PANTHER" id="PTHR42924">
    <property type="entry name" value="EXONUCLEASE"/>
    <property type="match status" value="1"/>
</dbReference>
<dbReference type="Proteomes" id="UP000810207">
    <property type="component" value="Unassembled WGS sequence"/>
</dbReference>
<dbReference type="InterPro" id="IPR003141">
    <property type="entry name" value="Pol/His_phosphatase_N"/>
</dbReference>
<gene>
    <name evidence="2" type="ORF">J2Z28_002447</name>
</gene>
<dbReference type="InterPro" id="IPR004013">
    <property type="entry name" value="PHP_dom"/>
</dbReference>
<dbReference type="InterPro" id="IPR016195">
    <property type="entry name" value="Pol/histidinol_Pase-like"/>
</dbReference>
<name>A0ABS4RSF7_PAEXY</name>
<comment type="caution">
    <text evidence="2">The sequence shown here is derived from an EMBL/GenBank/DDBJ whole genome shotgun (WGS) entry which is preliminary data.</text>
</comment>
<evidence type="ECO:0000313" key="3">
    <source>
        <dbReference type="Proteomes" id="UP000810207"/>
    </source>
</evidence>
<sequence length="218" mass="24930">MIDLHQHTNCSDGLLSIEETIHRCINNHVKTISITDHDSFQSQNDAILICKKNNIKYIYGVELSAVYENQSVHVLGYFPNYPSSSLERYVANQRIITTVKANRSKSKSVPVGYYPIEEITRLIHASNGYAILAHPVIYSPIINELVSMVDGIECINPSQDLEFTEEMIQLCREFNLLCTFGTDFHGIEHENIHNYNSLCEQYSHVIEPFLSKIHSRTL</sequence>